<feature type="domain" description="Spore germination GerAC-like C-terminal" evidence="8">
    <location>
        <begin position="200"/>
        <end position="374"/>
    </location>
</feature>
<evidence type="ECO:0000256" key="5">
    <source>
        <dbReference type="ARBA" id="ARBA00023136"/>
    </source>
</evidence>
<dbReference type="KEGG" id="afl:Aflv_1917"/>
<dbReference type="InterPro" id="IPR038501">
    <property type="entry name" value="Spore_GerAC_C_sf"/>
</dbReference>
<evidence type="ECO:0000256" key="7">
    <source>
        <dbReference type="ARBA" id="ARBA00023288"/>
    </source>
</evidence>
<comment type="similarity">
    <text evidence="2">Belongs to the GerABKC lipoprotein family.</text>
</comment>
<evidence type="ECO:0000256" key="3">
    <source>
        <dbReference type="ARBA" id="ARBA00022544"/>
    </source>
</evidence>
<dbReference type="PATRIC" id="fig|491915.6.peg.1972"/>
<gene>
    <name evidence="10" type="ordered locus">Aflv_1917</name>
</gene>
<dbReference type="PANTHER" id="PTHR35789:SF1">
    <property type="entry name" value="SPORE GERMINATION PROTEIN B3"/>
    <property type="match status" value="1"/>
</dbReference>
<dbReference type="HOGENOM" id="CLU_051140_3_1_9"/>
<evidence type="ECO:0000259" key="8">
    <source>
        <dbReference type="Pfam" id="PF05504"/>
    </source>
</evidence>
<feature type="domain" description="Spore germination protein N-terminal" evidence="9">
    <location>
        <begin position="25"/>
        <end position="190"/>
    </location>
</feature>
<dbReference type="Gene3D" id="3.30.300.210">
    <property type="entry name" value="Nutrient germinant receptor protein C, domain 3"/>
    <property type="match status" value="1"/>
</dbReference>
<protein>
    <submittedName>
        <fullName evidence="10">Spore germination protein GerAC</fullName>
    </submittedName>
</protein>
<dbReference type="InterPro" id="IPR057336">
    <property type="entry name" value="GerAC_N"/>
</dbReference>
<dbReference type="GO" id="GO:0009847">
    <property type="term" value="P:spore germination"/>
    <property type="evidence" value="ECO:0007669"/>
    <property type="project" value="InterPro"/>
</dbReference>
<dbReference type="STRING" id="491915.Aflv_1917"/>
<keyword evidence="5" id="KW-0472">Membrane</keyword>
<evidence type="ECO:0000256" key="1">
    <source>
        <dbReference type="ARBA" id="ARBA00004635"/>
    </source>
</evidence>
<keyword evidence="3" id="KW-0309">Germination</keyword>
<dbReference type="GO" id="GO:0016020">
    <property type="term" value="C:membrane"/>
    <property type="evidence" value="ECO:0007669"/>
    <property type="project" value="UniProtKB-SubCell"/>
</dbReference>
<dbReference type="eggNOG" id="ENOG502Z9GR">
    <property type="taxonomic scope" value="Bacteria"/>
</dbReference>
<dbReference type="Proteomes" id="UP000000742">
    <property type="component" value="Chromosome"/>
</dbReference>
<proteinExistence type="inferred from homology"/>
<evidence type="ECO:0000256" key="2">
    <source>
        <dbReference type="ARBA" id="ARBA00007886"/>
    </source>
</evidence>
<dbReference type="PANTHER" id="PTHR35789">
    <property type="entry name" value="SPORE GERMINATION PROTEIN B3"/>
    <property type="match status" value="1"/>
</dbReference>
<dbReference type="AlphaFoldDB" id="B7GID4"/>
<evidence type="ECO:0000313" key="10">
    <source>
        <dbReference type="EMBL" id="ACJ34278.1"/>
    </source>
</evidence>
<comment type="subcellular location">
    <subcellularLocation>
        <location evidence="1">Membrane</location>
        <topology evidence="1">Lipid-anchor</topology>
    </subcellularLocation>
</comment>
<reference evidence="10 11" key="1">
    <citation type="journal article" date="2008" name="Genome Biol.">
        <title>Encapsulated in silica: genome, proteome and physiology of the thermophilic bacterium Anoxybacillus flavithermus WK1.</title>
        <authorList>
            <person name="Saw J.H."/>
            <person name="Mountain B.W."/>
            <person name="Feng L."/>
            <person name="Omelchenko M.V."/>
            <person name="Hou S."/>
            <person name="Saito J.A."/>
            <person name="Stott M.B."/>
            <person name="Li D."/>
            <person name="Zhao G."/>
            <person name="Wu J."/>
            <person name="Galperin M.Y."/>
            <person name="Koonin E.V."/>
            <person name="Makarova K.S."/>
            <person name="Wolf Y.I."/>
            <person name="Rigden D.J."/>
            <person name="Dunfield P.F."/>
            <person name="Wang L."/>
            <person name="Alam M."/>
        </authorList>
    </citation>
    <scope>NUCLEOTIDE SEQUENCE [LARGE SCALE GENOMIC DNA]</scope>
    <source>
        <strain evidence="11">DSM 21510 / WK1</strain>
    </source>
</reference>
<dbReference type="InterPro" id="IPR046953">
    <property type="entry name" value="Spore_GerAC-like_C"/>
</dbReference>
<dbReference type="InterPro" id="IPR008844">
    <property type="entry name" value="Spore_GerAC-like"/>
</dbReference>
<organism evidence="10 11">
    <name type="scientific">Anoxybacillus flavithermus (strain DSM 21510 / WK1)</name>
    <dbReference type="NCBI Taxonomy" id="491915"/>
    <lineage>
        <taxon>Bacteria</taxon>
        <taxon>Bacillati</taxon>
        <taxon>Bacillota</taxon>
        <taxon>Bacilli</taxon>
        <taxon>Bacillales</taxon>
        <taxon>Anoxybacillaceae</taxon>
        <taxon>Anoxybacillus</taxon>
    </lineage>
</organism>
<evidence type="ECO:0000259" key="9">
    <source>
        <dbReference type="Pfam" id="PF25198"/>
    </source>
</evidence>
<keyword evidence="4" id="KW-0732">Signal</keyword>
<keyword evidence="6" id="KW-0564">Palmitate</keyword>
<dbReference type="Pfam" id="PF05504">
    <property type="entry name" value="Spore_GerAC"/>
    <property type="match status" value="1"/>
</dbReference>
<dbReference type="NCBIfam" id="TIGR02887">
    <property type="entry name" value="spore_ger_x_C"/>
    <property type="match status" value="1"/>
</dbReference>
<accession>B7GID4</accession>
<evidence type="ECO:0000256" key="6">
    <source>
        <dbReference type="ARBA" id="ARBA00023139"/>
    </source>
</evidence>
<evidence type="ECO:0000256" key="4">
    <source>
        <dbReference type="ARBA" id="ARBA00022729"/>
    </source>
</evidence>
<dbReference type="EMBL" id="CP000922">
    <property type="protein sequence ID" value="ACJ34278.1"/>
    <property type="molecule type" value="Genomic_DNA"/>
</dbReference>
<dbReference type="Pfam" id="PF25198">
    <property type="entry name" value="Spore_GerAC_N"/>
    <property type="match status" value="1"/>
</dbReference>
<keyword evidence="7" id="KW-0449">Lipoprotein</keyword>
<evidence type="ECO:0000313" key="11">
    <source>
        <dbReference type="Proteomes" id="UP000000742"/>
    </source>
</evidence>
<name>B7GID4_ANOFW</name>
<sequence>MGEGECQMKWMIVCILLLSGCVSPRVLERQGIITAAGFDKKGKLYEGGSVMLSFQTSGSSMSEVIEATNKTSKGFRQDLEAQTSHDLGSGQIRIIVYGKELAEKDGIFTLTDTLQRDANIGSLIYLAIGEPNAKQIIKSKKHEDTPDIGTYLYRLIEKNLKSESLLAATLHEFIHSYYDVGKDPVLPCLSLRDDKPIIEKVALFRGDKFVGTVRLDESFYIKMLASEYNTGLKNMTVSREAVEPLLLNKKGKKVNIVINEIRTKRKIKLISQKPAPHFRITVKMQTEILEMSEKIKPIMQANIHVLERAIEKQMKKEIEQLLAKLKAYKTDPIGFGQIYDHSVRKLQLTDKKWLTLYQDARFDVDVHVSILRTGTID</sequence>